<dbReference type="Pfam" id="PF22621">
    <property type="entry name" value="CurL-like_PKS_C"/>
    <property type="match status" value="1"/>
</dbReference>
<dbReference type="InterPro" id="IPR009081">
    <property type="entry name" value="PP-bd_ACP"/>
</dbReference>
<dbReference type="FunFam" id="3.40.366.10:FF:000002">
    <property type="entry name" value="Probable polyketide synthase 2"/>
    <property type="match status" value="1"/>
</dbReference>
<dbReference type="InterPro" id="IPR006162">
    <property type="entry name" value="Ppantetheine_attach_site"/>
</dbReference>
<dbReference type="InterPro" id="IPR042104">
    <property type="entry name" value="PKS_dehydratase_sf"/>
</dbReference>
<dbReference type="InterPro" id="IPR020806">
    <property type="entry name" value="PKS_PP-bd"/>
</dbReference>
<dbReference type="Pfam" id="PF00698">
    <property type="entry name" value="Acyl_transf_1"/>
    <property type="match status" value="2"/>
</dbReference>
<evidence type="ECO:0000259" key="9">
    <source>
        <dbReference type="PROSITE" id="PS52019"/>
    </source>
</evidence>
<evidence type="ECO:0000259" key="7">
    <source>
        <dbReference type="PROSITE" id="PS50075"/>
    </source>
</evidence>
<feature type="region of interest" description="Disordered" evidence="6">
    <location>
        <begin position="2876"/>
        <end position="2907"/>
    </location>
</feature>
<evidence type="ECO:0000256" key="4">
    <source>
        <dbReference type="ARBA" id="ARBA00054155"/>
    </source>
</evidence>
<feature type="domain" description="Carrier" evidence="7">
    <location>
        <begin position="2797"/>
        <end position="2872"/>
    </location>
</feature>
<dbReference type="SMART" id="SM00823">
    <property type="entry name" value="PKS_PP"/>
    <property type="match status" value="2"/>
</dbReference>
<dbReference type="Proteomes" id="UP000067626">
    <property type="component" value="Chromosome"/>
</dbReference>
<dbReference type="Gene3D" id="3.40.366.10">
    <property type="entry name" value="Malonyl-Coenzyme A Acyl Carrier Protein, domain 2"/>
    <property type="match status" value="2"/>
</dbReference>
<evidence type="ECO:0000256" key="2">
    <source>
        <dbReference type="ARBA" id="ARBA00022553"/>
    </source>
</evidence>
<dbReference type="InterPro" id="IPR050091">
    <property type="entry name" value="PKS_NRPS_Biosynth_Enz"/>
</dbReference>
<dbReference type="InterPro" id="IPR049900">
    <property type="entry name" value="PKS_mFAS_DH"/>
</dbReference>
<dbReference type="OrthoDB" id="9778690at2"/>
<dbReference type="PROSITE" id="PS50075">
    <property type="entry name" value="CARRIER"/>
    <property type="match status" value="2"/>
</dbReference>
<dbReference type="Pfam" id="PF21089">
    <property type="entry name" value="PKS_DH_N"/>
    <property type="match status" value="1"/>
</dbReference>
<proteinExistence type="predicted"/>
<comment type="function">
    <text evidence="4">Involved in production of the polyketide antibiotic thailandamide.</text>
</comment>
<dbReference type="InterPro" id="IPR049552">
    <property type="entry name" value="PKS_DH_N"/>
</dbReference>
<dbReference type="Pfam" id="PF16197">
    <property type="entry name" value="KAsynt_C_assoc"/>
    <property type="match status" value="1"/>
</dbReference>
<dbReference type="EMBL" id="AM946600">
    <property type="protein sequence ID" value="CAQ18834.1"/>
    <property type="molecule type" value="Genomic_DNA"/>
</dbReference>
<dbReference type="FunFam" id="3.40.47.10:FF:000019">
    <property type="entry name" value="Polyketide synthase type I"/>
    <property type="match status" value="2"/>
</dbReference>
<feature type="compositionally biased region" description="Low complexity" evidence="6">
    <location>
        <begin position="2886"/>
        <end position="2896"/>
    </location>
</feature>
<feature type="region of interest" description="C-terminal hotdog fold" evidence="5">
    <location>
        <begin position="2116"/>
        <end position="2261"/>
    </location>
</feature>
<evidence type="ECO:0000259" key="8">
    <source>
        <dbReference type="PROSITE" id="PS52004"/>
    </source>
</evidence>
<dbReference type="GO" id="GO:0031177">
    <property type="term" value="F:phosphopantetheine binding"/>
    <property type="evidence" value="ECO:0007669"/>
    <property type="project" value="InterPro"/>
</dbReference>
<dbReference type="CDD" id="cd00833">
    <property type="entry name" value="PKS"/>
    <property type="match status" value="2"/>
</dbReference>
<dbReference type="STRING" id="52.CMC5_054890"/>
<comment type="caution">
    <text evidence="5">Lacks conserved residue(s) required for the propagation of feature annotation.</text>
</comment>
<dbReference type="GO" id="GO:0004315">
    <property type="term" value="F:3-oxoacyl-[acyl-carrier-protein] synthase activity"/>
    <property type="evidence" value="ECO:0007669"/>
    <property type="project" value="InterPro"/>
</dbReference>
<keyword evidence="12" id="KW-1185">Reference proteome</keyword>
<dbReference type="Pfam" id="PF02801">
    <property type="entry name" value="Ketoacyl-synt_C"/>
    <property type="match status" value="2"/>
</dbReference>
<dbReference type="SUPFAM" id="SSF53901">
    <property type="entry name" value="Thiolase-like"/>
    <property type="match status" value="2"/>
</dbReference>
<dbReference type="Pfam" id="PF00109">
    <property type="entry name" value="ketoacyl-synt"/>
    <property type="match status" value="2"/>
</dbReference>
<feature type="compositionally biased region" description="Basic and acidic residues" evidence="6">
    <location>
        <begin position="920"/>
        <end position="934"/>
    </location>
</feature>
<dbReference type="InterPro" id="IPR016035">
    <property type="entry name" value="Acyl_Trfase/lysoPLipase"/>
</dbReference>
<feature type="domain" description="Carrier" evidence="7">
    <location>
        <begin position="973"/>
        <end position="1048"/>
    </location>
</feature>
<dbReference type="InterPro" id="IPR014043">
    <property type="entry name" value="Acyl_transferase_dom"/>
</dbReference>
<dbReference type="InterPro" id="IPR013968">
    <property type="entry name" value="PKS_KR"/>
</dbReference>
<dbReference type="PROSITE" id="PS00606">
    <property type="entry name" value="KS3_1"/>
    <property type="match status" value="1"/>
</dbReference>
<dbReference type="InterPro" id="IPR057326">
    <property type="entry name" value="KR_dom"/>
</dbReference>
<gene>
    <name evidence="11" type="primary">ajuG</name>
    <name evidence="10" type="ORF">CMC5_054890</name>
</gene>
<keyword evidence="3" id="KW-0808">Transferase</keyword>
<evidence type="ECO:0000256" key="6">
    <source>
        <dbReference type="SAM" id="MobiDB-lite"/>
    </source>
</evidence>
<feature type="domain" description="Ketosynthase family 3 (KS3)" evidence="8">
    <location>
        <begin position="37"/>
        <end position="462"/>
    </location>
</feature>
<dbReference type="PROSITE" id="PS00012">
    <property type="entry name" value="PHOSPHOPANTETHEINE"/>
    <property type="match status" value="2"/>
</dbReference>
<dbReference type="SUPFAM" id="SSF47336">
    <property type="entry name" value="ACP-like"/>
    <property type="match status" value="2"/>
</dbReference>
<feature type="domain" description="Ketosynthase family 3 (KS3)" evidence="8">
    <location>
        <begin position="1066"/>
        <end position="1495"/>
    </location>
</feature>
<accession>B1GYG1</accession>
<dbReference type="Gene3D" id="1.10.1200.10">
    <property type="entry name" value="ACP-like"/>
    <property type="match status" value="2"/>
</dbReference>
<dbReference type="InterPro" id="IPR036291">
    <property type="entry name" value="NAD(P)-bd_dom_sf"/>
</dbReference>
<feature type="region of interest" description="Disordered" evidence="6">
    <location>
        <begin position="917"/>
        <end position="951"/>
    </location>
</feature>
<dbReference type="PANTHER" id="PTHR43775">
    <property type="entry name" value="FATTY ACID SYNTHASE"/>
    <property type="match status" value="1"/>
</dbReference>
<feature type="region of interest" description="N-terminal hotdog fold" evidence="5">
    <location>
        <begin position="1964"/>
        <end position="2099"/>
    </location>
</feature>
<dbReference type="InterPro" id="IPR014031">
    <property type="entry name" value="Ketoacyl_synth_C"/>
</dbReference>
<dbReference type="RefSeq" id="WP_050433119.1">
    <property type="nucleotide sequence ID" value="NZ_CP012159.1"/>
</dbReference>
<dbReference type="PROSITE" id="PS52004">
    <property type="entry name" value="KS3_2"/>
    <property type="match status" value="2"/>
</dbReference>
<dbReference type="InterPro" id="IPR036736">
    <property type="entry name" value="ACP-like_sf"/>
</dbReference>
<dbReference type="InterPro" id="IPR018201">
    <property type="entry name" value="Ketoacyl_synth_AS"/>
</dbReference>
<dbReference type="CDD" id="cd08955">
    <property type="entry name" value="KR_2_FAS_SDR_x"/>
    <property type="match status" value="1"/>
</dbReference>
<evidence type="ECO:0000256" key="5">
    <source>
        <dbReference type="PROSITE-ProRule" id="PRU01363"/>
    </source>
</evidence>
<keyword evidence="1" id="KW-0596">Phosphopantetheine</keyword>
<keyword evidence="2" id="KW-0597">Phosphoprotein</keyword>
<dbReference type="Gene3D" id="3.30.70.3290">
    <property type="match status" value="2"/>
</dbReference>
<feature type="domain" description="PKS/mFAS DH" evidence="9">
    <location>
        <begin position="1964"/>
        <end position="2261"/>
    </location>
</feature>
<feature type="region of interest" description="Disordered" evidence="6">
    <location>
        <begin position="2926"/>
        <end position="2946"/>
    </location>
</feature>
<dbReference type="Pfam" id="PF00550">
    <property type="entry name" value="PP-binding"/>
    <property type="match status" value="2"/>
</dbReference>
<sequence>MSRQGPSDPADLSAQKRALLALKKLQTKLDTMERAATEPIAIVGASCRFPGGADDLPSFWRLLHEGHDAVRDVPPGRWSAERYYDPDPQAAGKTYTRSAGFLERVDGFDALFFGISPREAARMDPQQRLLLEVAWEALEDAGHPPSTLTAQRTGVFLGIGVNDYIQLGGADPSKIDAYDGTGNGFCFAAGRISYALGLNGPSLAIDTACSSSLVALHIAAQSLRASECRVALVAGVQLLLSPLPFVFLSRLRALAPDGRCKTFDAAADGYGRGEGAAAIVLKRLSDARADGDRILALVRGSAINHDGASSGFTVPNGLAQRTLLRSALAAAGAAPSDIDYVEAHGTGTRLGDPIELDALAEVLGDGRAPDRPLLVGSAKTNVGHLEAAAGLVGLLKVVLALEHGEIPAHLHFRTPSPLIGWDALPVRVAAERTPWPRLEGRRLAGVSSFGLSGTNAHVVLEAAPPPAPRPVLVDRSAHAITLSARSPEALRALAGRYTRFLAQAPLPPLGDIAFTANAGRTHLRCRSAFVGTDVDELCRAISAYAGGEEAAISGTCGRDRPRIAFLFTGQGAQYPGMGRDLYEREPVFREAIDRCDAICRPLLPASLCSVLFAADGEATGTSLDDTLYTQPALFALEYALTELWRSFGVTPQVVMGHSVGEIAAACVAGVLNLEDALRLVCERSRRMHALPPGGAMAAIAASEAHVVEALANVSASVSVAAVNGPSETVISGAAEVVAERIAWFVSHGIKAQPLAVSHAFHSPQMDPILDDFQAAIAGLSYSPPQIGFISNLTGRPAESGQTLDAAYWRRHARAPVRFAAGMAALAELQIDVFVEVGPRPTLLGMGRRSLPDHPGAWLPSLRKGQDEQRQILTSLTTLHVRGAPVDWAAYDHGRTRRRVALPTYPFERERYWIEQPDADLADHPSAKSTEEPDRIACPPVSDRNASVSSGPLVETNSDVVRRLRTASPARRRHLLATHVASEVARVLGFDPARPLDPALGFFELGMDSLLSVELRGRLQKSLGCALPTTVAFDYPSVDALTAHLARNVLDLEGRAPPITAAAIRRDEPVAIIGMACRFPGGANNVDAYWRLLRDGADATHEVPRDRWDVDAYYDPDPDAPGKMISRRGGFVQGIGVDMFDASFFHISPREAVTMDPQQRILLETTWEALEDAGQIADRLVSSRTAVMLGIASNDYAALLGSSEGSSTIDGYALTGNAASCAAGRISFILGLQGPCLSVDTSCSSSLVATHLACQALRNGEAELAIAGGANLILLPEVNVMFSRLRALSPDGRCKAFDASANGYVRGEGAGIVILKRLSDALRDGDRIHAVLRGSAVNHDGRSSGLTVPNGPAQQAVIRQALASAGVSPAQVGHIEAHGTGTPLGDPIEVQSIAAVLGEGRPASSPVLLGTAKANIGHLEAGAGVAGLIKAALCVKHGEIPSNPLFETPSPKIPWADIPVVVPTELTAWPAIDGPRTTGVSSFGMSGTNAHVVLTEPPLAFAPEPFTSGSPPLVHLLPISARSPEALRALATAYRDALSRGALSGDDVLAHDVCFTAGTRRTHHLHRLAVRGASREDLVAGLDAALTNWSSSASPARGRKLAFMFSGHNSQWVGMARGLLDEPVFAEALGACSRALAPYLGESLLDLLASGEDRYHEMHVVHPALFSVQVALAALWRSWGVEPDAVVGHSFGEIAAAHVSGALSLDDAARVIGLRSVLYERLRTSGPRGAMASVELSTDDARAAIADMNDRVFIAVSTGPTSSVLSGEATAVEQVVKELEQRGIFGRLLRVSIAGHSPHVEPLREELVAGLQGIEPRQTAVPMFSTVLGQYIDGEALDADYWGRNLRDRVRFWDALQGLAEDGFDAFLEVSPHPVLQNAVEQGLHQLGRDGLALPSLRRDEPERPSLLDTLGALYTAGYPIEFGRLFPSGGRVVDLPTYRFQRTRHWIETPTRNAPAGQTSARGPRLLGERITSARSPGEHYLALALAPAAFPLLKEYVLRRLPLVSPAVLLGIAWAAAAEVLDVSPTTGPDHRASPLVLEDVALHTPWVVPQEGPRHAQLILSSRAENDASFEIFSSATPGGPWQRHAAGRSRRLSPDEISMPAPVALAEIRARCAEELTGEAFLDGLAAGGLALGPGLRCVERVWRRPGEVLGLFKLSERGAAEAGALRLHPALLDNALHLLEAASSAENEGTRIAATFERVRIAGQPGAVVWGHARLREENDTPPGTVTGDVSLLDEAGRAFAELAGVTLTPAPRTLVGETARHCLDTWSYEIRWEAMARTPPRRPVEKGAWLVLADRGGLGEAAADQLTRRGHVALLATSGPREALGGGRFHIDPASRADLAWLLDHARGAGPAVRGVVHLLSLDAPPTEALTLETLVAAQQLGCATVPPLVQALLDAALPISPQLWLITRGAQPAGGAPEPLAVAQAPLWGIGRIAALEHPELWGGLLDLDPHAPSGAIQAEAARVVDELLGPDGEDLLALRGAERRVARLIRSPALPLPAERPGLRPDATYLITGGLHGLGLEVARWMVEAGARHLVLTGRRGLPDPTADGAAEIHTAIANLERAGASIRIVAADASNLGQMEALFADIARHGPPLAGIVHAAGTSRPALLAQTDQAAVEFLLAPKVQGAWILDHLTRELDLDFLVLFSSAAAVWGGGLLGPYAAANHFLDAIAHHRRALGRTALSINWGSWQAGSMLTHMPEDARRYLEGIGFGTMPLDEALEVLGWLLGTPLAQRAIASIDWGRFKPIFEARRRRPLLDLIEAPAANASPAADELLLRRLEADGPEARMTRLIEHTRRLVTETLQLEEPAAFDLDQGFFQLGMDSIMSVQIRKRLEADLGRRLPPTLAFDHPSVRRLATYLATEILAPTPETAAPPSPDASSAPSPTGSETAPDPLDALTEDELVALLAAELWPARAGLSDARSGTLSEGPQRPEPHTA</sequence>
<dbReference type="InterPro" id="IPR049551">
    <property type="entry name" value="PKS_DH_C"/>
</dbReference>
<feature type="region of interest" description="Disordered" evidence="6">
    <location>
        <begin position="2076"/>
        <end position="2096"/>
    </location>
</feature>
<dbReference type="SMART" id="SM00822">
    <property type="entry name" value="PKS_KR"/>
    <property type="match status" value="1"/>
</dbReference>
<dbReference type="SUPFAM" id="SSF52151">
    <property type="entry name" value="FabD/lysophospholipase-like"/>
    <property type="match status" value="2"/>
</dbReference>
<dbReference type="GO" id="GO:0004312">
    <property type="term" value="F:fatty acid synthase activity"/>
    <property type="evidence" value="ECO:0007669"/>
    <property type="project" value="TreeGrafter"/>
</dbReference>
<dbReference type="InterPro" id="IPR020841">
    <property type="entry name" value="PKS_Beta-ketoAc_synthase_dom"/>
</dbReference>
<dbReference type="InterPro" id="IPR016036">
    <property type="entry name" value="Malonyl_transacylase_ACP-bd"/>
</dbReference>
<dbReference type="PANTHER" id="PTHR43775:SF37">
    <property type="entry name" value="SI:DKEY-61P9.11"/>
    <property type="match status" value="1"/>
</dbReference>
<dbReference type="EMBL" id="CP012159">
    <property type="protein sequence ID" value="AKT41315.1"/>
    <property type="molecule type" value="Genomic_DNA"/>
</dbReference>
<evidence type="ECO:0000313" key="11">
    <source>
        <dbReference type="EMBL" id="CAQ18834.1"/>
    </source>
</evidence>
<dbReference type="InterPro" id="IPR014030">
    <property type="entry name" value="Ketoacyl_synth_N"/>
</dbReference>
<dbReference type="GO" id="GO:0006633">
    <property type="term" value="P:fatty acid biosynthetic process"/>
    <property type="evidence" value="ECO:0007669"/>
    <property type="project" value="InterPro"/>
</dbReference>
<dbReference type="InterPro" id="IPR016039">
    <property type="entry name" value="Thiolase-like"/>
</dbReference>
<evidence type="ECO:0000313" key="10">
    <source>
        <dbReference type="EMBL" id="AKT41315.1"/>
    </source>
</evidence>
<reference evidence="11" key="1">
    <citation type="submission" date="2008-03" db="EMBL/GenBank/DDBJ databases">
        <title>Production of the highly antifungal isochromanone ajudazols in Chondromyces crocatus Cmc5: biosynthetic machinery and cytochrome P450 tailoring modifications.</title>
        <authorList>
            <person name="Buntin K."/>
            <person name="Rachid S."/>
            <person name="Scharfe M."/>
            <person name="Bloecker H."/>
            <person name="Weissman K.J."/>
            <person name="Mueller R."/>
        </authorList>
    </citation>
    <scope>NUCLEOTIDE SEQUENCE</scope>
    <source>
        <strain evidence="11">Cmc5</strain>
    </source>
</reference>
<dbReference type="InterPro" id="IPR020807">
    <property type="entry name" value="PKS_DH"/>
</dbReference>
<dbReference type="KEGG" id="ccro:CMC5_054890"/>
<dbReference type="Gene3D" id="3.10.129.110">
    <property type="entry name" value="Polyketide synthase dehydratase"/>
    <property type="match status" value="1"/>
</dbReference>
<dbReference type="Pfam" id="PF08659">
    <property type="entry name" value="KR"/>
    <property type="match status" value="1"/>
</dbReference>
<dbReference type="Pfam" id="PF14765">
    <property type="entry name" value="PS-DH"/>
    <property type="match status" value="1"/>
</dbReference>
<name>B1GYG1_CHOCO</name>
<evidence type="ECO:0000313" key="12">
    <source>
        <dbReference type="Proteomes" id="UP000067626"/>
    </source>
</evidence>
<reference evidence="10 12" key="2">
    <citation type="submission" date="2015-07" db="EMBL/GenBank/DDBJ databases">
        <title>Genome analysis of myxobacterium Chondromyces crocatus Cm c5 reveals a high potential for natural compound synthesis and the genetic basis for the loss of fruiting body formation.</title>
        <authorList>
            <person name="Zaburannyi N."/>
            <person name="Bunk B."/>
            <person name="Maier J."/>
            <person name="Overmann J."/>
            <person name="Mueller R."/>
        </authorList>
    </citation>
    <scope>NUCLEOTIDE SEQUENCE [LARGE SCALE GENOMIC DNA]</scope>
    <source>
        <strain evidence="10 12">Cm c5</strain>
    </source>
</reference>
<dbReference type="SMART" id="SM00826">
    <property type="entry name" value="PKS_DH"/>
    <property type="match status" value="1"/>
</dbReference>
<organism evidence="11">
    <name type="scientific">Chondromyces crocatus</name>
    <dbReference type="NCBI Taxonomy" id="52"/>
    <lineage>
        <taxon>Bacteria</taxon>
        <taxon>Pseudomonadati</taxon>
        <taxon>Myxococcota</taxon>
        <taxon>Polyangia</taxon>
        <taxon>Polyangiales</taxon>
        <taxon>Polyangiaceae</taxon>
        <taxon>Chondromyces</taxon>
    </lineage>
</organism>
<dbReference type="SMART" id="SM00827">
    <property type="entry name" value="PKS_AT"/>
    <property type="match status" value="2"/>
</dbReference>
<dbReference type="SMART" id="SM01294">
    <property type="entry name" value="PKS_PP_betabranch"/>
    <property type="match status" value="2"/>
</dbReference>
<dbReference type="PROSITE" id="PS52019">
    <property type="entry name" value="PKS_MFAS_DH"/>
    <property type="match status" value="1"/>
</dbReference>
<dbReference type="Gene3D" id="3.40.50.720">
    <property type="entry name" value="NAD(P)-binding Rossmann-like Domain"/>
    <property type="match status" value="1"/>
</dbReference>
<protein>
    <submittedName>
        <fullName evidence="11">Polyketide synthase</fullName>
    </submittedName>
</protein>
<dbReference type="Gene3D" id="3.40.47.10">
    <property type="match status" value="2"/>
</dbReference>
<dbReference type="InterPro" id="IPR001227">
    <property type="entry name" value="Ac_transferase_dom_sf"/>
</dbReference>
<dbReference type="InterPro" id="IPR032821">
    <property type="entry name" value="PKS_assoc"/>
</dbReference>
<dbReference type="SUPFAM" id="SSF55048">
    <property type="entry name" value="Probable ACP-binding domain of malonyl-CoA ACP transacylase"/>
    <property type="match status" value="2"/>
</dbReference>
<dbReference type="PATRIC" id="fig|52.7.peg.6070"/>
<dbReference type="SMART" id="SM00825">
    <property type="entry name" value="PKS_KS"/>
    <property type="match status" value="2"/>
</dbReference>
<evidence type="ECO:0000256" key="3">
    <source>
        <dbReference type="ARBA" id="ARBA00022679"/>
    </source>
</evidence>
<evidence type="ECO:0000256" key="1">
    <source>
        <dbReference type="ARBA" id="ARBA00022450"/>
    </source>
</evidence>
<dbReference type="SUPFAM" id="SSF51735">
    <property type="entry name" value="NAD(P)-binding Rossmann-fold domains"/>
    <property type="match status" value="2"/>
</dbReference>